<gene>
    <name evidence="3" type="ordered locus">Sinac_6318</name>
</gene>
<proteinExistence type="predicted"/>
<dbReference type="OrthoDB" id="223631at2"/>
<dbReference type="Pfam" id="PF07587">
    <property type="entry name" value="PSD1"/>
    <property type="match status" value="1"/>
</dbReference>
<evidence type="ECO:0000313" key="3">
    <source>
        <dbReference type="EMBL" id="AGA30400.1"/>
    </source>
</evidence>
<name>L0DNK8_SINAD</name>
<sequence>MTRRGHGWNAFLCVLLGISGCGKTATPTAGPPPSSPMAPTALVEKAAPTDALCDVPSLSRAKFAATASPSFQLTPATLTLAPGDPGWQLLAHRTGAANTLLDVTPGFTWTVEPAGVVTVDSGGYLQPVGPGQATVTASLAGAKATTTVKVDAGSDRGWDFGEDIVPIFTRAGCNTGACHGKGGGQNGFHLSLFGYDPVGDHQALTRDEAGRRVSLLAPSQSLMLQKATGQIPHGGGPRFSVQSPEYQTLLSWVAAGAPIRRGTTHGALVRLAVEPNHVRLEEPGAQQVRVLASYADGHQRDVTRLSTFRVNDDSAASIDSKGKVGLPRRAETDLIVRYQSQVVNIRLATVINPDLKFDFAALPRANFIDDELIQRLESLKVPPSPPASDSAFLRRVSLDLTGEQPSVEQVRRFIADENPDKRAKLVDQLLASRDFVRFWRIKLGDLLQISTARLGNGATRYQTWIDERLLENTPWDVVVRTLLTATGKPEDFDGGPANYALDGPDAKTQAEQTAQRFLALRMRCAQCHDHPFDVWTQDDYFGLAACFAKVQRSGGGGGGMMGKTIVKINPDGQVEHIRTKKRAEPRLLDQKRVEVAKDEDPRKVLADWITAPDNPYFARAMANWTWAQFFGKGIADPPDDLSRSNPPVHPELLDALGKHFVAHKFDLRDLVRTIATSRVYGCSSATVPGNERDTRLFSHHLPRPLSAHQMADALAQVTDVANRYPNRAAGTRAIDVTDPATASTILETFGRCARTNGCSSVSTPLLSLRQSLLMIGGDVIEGKVSHLNGYLANLLDLQPEPEEIVENLYLRTLCRPPTAEESSHWVVELKQAATLRETAEDLFWALLGSREFAFNH</sequence>
<keyword evidence="4" id="KW-1185">Reference proteome</keyword>
<dbReference type="EMBL" id="CP003364">
    <property type="protein sequence ID" value="AGA30400.1"/>
    <property type="molecule type" value="Genomic_DNA"/>
</dbReference>
<dbReference type="STRING" id="886293.Sinac_6318"/>
<dbReference type="RefSeq" id="WP_015249484.1">
    <property type="nucleotide sequence ID" value="NC_019892.1"/>
</dbReference>
<dbReference type="AlphaFoldDB" id="L0DNK8"/>
<evidence type="ECO:0000313" key="4">
    <source>
        <dbReference type="Proteomes" id="UP000010798"/>
    </source>
</evidence>
<dbReference type="eggNOG" id="COG5492">
    <property type="taxonomic scope" value="Bacteria"/>
</dbReference>
<dbReference type="Pfam" id="PF07583">
    <property type="entry name" value="PSCyt2"/>
    <property type="match status" value="1"/>
</dbReference>
<dbReference type="InterPro" id="IPR008964">
    <property type="entry name" value="Invasin/intimin_cell_adhesion"/>
</dbReference>
<evidence type="ECO:0000259" key="1">
    <source>
        <dbReference type="Pfam" id="PF07583"/>
    </source>
</evidence>
<accession>L0DNK8</accession>
<feature type="domain" description="DUF1553" evidence="2">
    <location>
        <begin position="602"/>
        <end position="823"/>
    </location>
</feature>
<reference evidence="3 4" key="1">
    <citation type="submission" date="2012-02" db="EMBL/GenBank/DDBJ databases">
        <title>Complete sequence of chromosome of Singulisphaera acidiphila DSM 18658.</title>
        <authorList>
            <consortium name="US DOE Joint Genome Institute (JGI-PGF)"/>
            <person name="Lucas S."/>
            <person name="Copeland A."/>
            <person name="Lapidus A."/>
            <person name="Glavina del Rio T."/>
            <person name="Dalin E."/>
            <person name="Tice H."/>
            <person name="Bruce D."/>
            <person name="Goodwin L."/>
            <person name="Pitluck S."/>
            <person name="Peters L."/>
            <person name="Ovchinnikova G."/>
            <person name="Chertkov O."/>
            <person name="Kyrpides N."/>
            <person name="Mavromatis K."/>
            <person name="Ivanova N."/>
            <person name="Brettin T."/>
            <person name="Detter J.C."/>
            <person name="Han C."/>
            <person name="Larimer F."/>
            <person name="Land M."/>
            <person name="Hauser L."/>
            <person name="Markowitz V."/>
            <person name="Cheng J.-F."/>
            <person name="Hugenholtz P."/>
            <person name="Woyke T."/>
            <person name="Wu D."/>
            <person name="Tindall B."/>
            <person name="Pomrenke H."/>
            <person name="Brambilla E."/>
            <person name="Klenk H.-P."/>
            <person name="Eisen J.A."/>
        </authorList>
    </citation>
    <scope>NUCLEOTIDE SEQUENCE [LARGE SCALE GENOMIC DNA]</scope>
    <source>
        <strain evidence="4">ATCC BAA-1392 / DSM 18658 / VKM B-2454 / MOB10</strain>
    </source>
</reference>
<evidence type="ECO:0008006" key="5">
    <source>
        <dbReference type="Google" id="ProtNLM"/>
    </source>
</evidence>
<protein>
    <recommendedName>
        <fullName evidence="5">BIG2 domain-containing protein</fullName>
    </recommendedName>
</protein>
<dbReference type="KEGG" id="saci:Sinac_6318"/>
<dbReference type="PANTHER" id="PTHR35889:SF3">
    <property type="entry name" value="F-BOX DOMAIN-CONTAINING PROTEIN"/>
    <property type="match status" value="1"/>
</dbReference>
<dbReference type="SUPFAM" id="SSF49373">
    <property type="entry name" value="Invasin/intimin cell-adhesion fragments"/>
    <property type="match status" value="1"/>
</dbReference>
<dbReference type="HOGENOM" id="CLU_005632_0_0_0"/>
<dbReference type="eggNOG" id="COG4637">
    <property type="taxonomic scope" value="Bacteria"/>
</dbReference>
<dbReference type="PROSITE" id="PS51257">
    <property type="entry name" value="PROKAR_LIPOPROTEIN"/>
    <property type="match status" value="1"/>
</dbReference>
<feature type="domain" description="DUF1549" evidence="1">
    <location>
        <begin position="368"/>
        <end position="551"/>
    </location>
</feature>
<evidence type="ECO:0000259" key="2">
    <source>
        <dbReference type="Pfam" id="PF07587"/>
    </source>
</evidence>
<dbReference type="PANTHER" id="PTHR35889">
    <property type="entry name" value="CYCLOINULO-OLIGOSACCHARIDE FRUCTANOTRANSFERASE-RELATED"/>
    <property type="match status" value="1"/>
</dbReference>
<dbReference type="Gene3D" id="2.60.40.1080">
    <property type="match status" value="2"/>
</dbReference>
<dbReference type="Proteomes" id="UP000010798">
    <property type="component" value="Chromosome"/>
</dbReference>
<organism evidence="3 4">
    <name type="scientific">Singulisphaera acidiphila (strain ATCC BAA-1392 / DSM 18658 / VKM B-2454 / MOB10)</name>
    <dbReference type="NCBI Taxonomy" id="886293"/>
    <lineage>
        <taxon>Bacteria</taxon>
        <taxon>Pseudomonadati</taxon>
        <taxon>Planctomycetota</taxon>
        <taxon>Planctomycetia</taxon>
        <taxon>Isosphaerales</taxon>
        <taxon>Isosphaeraceae</taxon>
        <taxon>Singulisphaera</taxon>
    </lineage>
</organism>
<dbReference type="InterPro" id="IPR022655">
    <property type="entry name" value="DUF1553"/>
</dbReference>
<dbReference type="InterPro" id="IPR011444">
    <property type="entry name" value="DUF1549"/>
</dbReference>